<dbReference type="Proteomes" id="UP001159363">
    <property type="component" value="Chromosome 6"/>
</dbReference>
<gene>
    <name evidence="1" type="ORF">PR048_019506</name>
</gene>
<sequence length="618" mass="68806">MGNDEQIRVAEWYNAPVAAMRTRDERVTKRASLEGCNFIRSSVKFAKVLTDRRVELMAISDWLFVTIATCIALHEKKIGPALSHHFVEDVPCTRTCARNSRARSASRAGLALILHRVKPVCTWRRGGRTSSARRPPTPGPASVCVHSLLTCTAAFANNLPSVALHASWCDGQCLGASPPVLHPRELKSRWSSPFLRLMQTKLNRRKAMKPVVPEPRDCIVPVSHVFHSDSDCVGSVPSKCNIPRRRLRQYFEQLDAFERSRIVGLREAGWSFRCYYGYGVRHELATVTCSECLDHHDCGYSVINDAHPATLCECQYCWQTTARHRTTVHTRRPLRLALNTTQRRNRLQLCNHGAMQNGSNAGSANMILLVYMSHAQTAWCHEVRFPVRSHEILQPVVLSFVDAHAMATVYGEPHRQTPSPLENMQDGVLPLHTYRIICRNWTSATPLRGRGGVVVRLLGSHLGQPGSIPCGAAPGFSHVRIVPVDASDRQVFSGFSPFPRLFILALLHTHLETPSLALKIWMLRAAHISSFTTTAYRDVWRNVVAHVATRRGTERRVCGAVLRADEGEARYGAAPECKGGGIPVKTHQHHGPARFPHANIREGGPAENRTQFALVGGK</sequence>
<reference evidence="1 2" key="1">
    <citation type="submission" date="2023-02" db="EMBL/GenBank/DDBJ databases">
        <title>LHISI_Scaffold_Assembly.</title>
        <authorList>
            <person name="Stuart O.P."/>
            <person name="Cleave R."/>
            <person name="Magrath M.J.L."/>
            <person name="Mikheyev A.S."/>
        </authorList>
    </citation>
    <scope>NUCLEOTIDE SEQUENCE [LARGE SCALE GENOMIC DNA]</scope>
    <source>
        <strain evidence="1">Daus_M_001</strain>
        <tissue evidence="1">Leg muscle</tissue>
    </source>
</reference>
<proteinExistence type="predicted"/>
<dbReference type="EMBL" id="JARBHB010000007">
    <property type="protein sequence ID" value="KAJ8878903.1"/>
    <property type="molecule type" value="Genomic_DNA"/>
</dbReference>
<keyword evidence="2" id="KW-1185">Reference proteome</keyword>
<protein>
    <submittedName>
        <fullName evidence="1">Uncharacterized protein</fullName>
    </submittedName>
</protein>
<comment type="caution">
    <text evidence="1">The sequence shown here is derived from an EMBL/GenBank/DDBJ whole genome shotgun (WGS) entry which is preliminary data.</text>
</comment>
<organism evidence="1 2">
    <name type="scientific">Dryococelus australis</name>
    <dbReference type="NCBI Taxonomy" id="614101"/>
    <lineage>
        <taxon>Eukaryota</taxon>
        <taxon>Metazoa</taxon>
        <taxon>Ecdysozoa</taxon>
        <taxon>Arthropoda</taxon>
        <taxon>Hexapoda</taxon>
        <taxon>Insecta</taxon>
        <taxon>Pterygota</taxon>
        <taxon>Neoptera</taxon>
        <taxon>Polyneoptera</taxon>
        <taxon>Phasmatodea</taxon>
        <taxon>Verophasmatodea</taxon>
        <taxon>Anareolatae</taxon>
        <taxon>Phasmatidae</taxon>
        <taxon>Eurycanthinae</taxon>
        <taxon>Dryococelus</taxon>
    </lineage>
</organism>
<evidence type="ECO:0000313" key="1">
    <source>
        <dbReference type="EMBL" id="KAJ8878903.1"/>
    </source>
</evidence>
<evidence type="ECO:0000313" key="2">
    <source>
        <dbReference type="Proteomes" id="UP001159363"/>
    </source>
</evidence>
<name>A0ABQ9H404_9NEOP</name>
<accession>A0ABQ9H404</accession>